<sequence>MSVLSQAERDRIEAAIRVVEARTSGELVTVVADRADSYLFVSLLYAVAGAFTVAPVLWALDATTKFLPLYVIQVVTFLVLLLLLRWRPVLMALVPDSIQRLHAERLAREQFVNLGLADTPERAGILLFVSAAERYVEVIADRGIHERVTVGVWSKAVAAFAEQVKQGRVADGFLATIEILGGQLARHMPAETDNPNRLPDVLIEIRG</sequence>
<dbReference type="RefSeq" id="WP_151177676.1">
    <property type="nucleotide sequence ID" value="NZ_CP042906.1"/>
</dbReference>
<reference evidence="3 4" key="1">
    <citation type="submission" date="2019-08" db="EMBL/GenBank/DDBJ databases">
        <title>Hyperibacter terrae gen. nov., sp. nov. and Hyperibacter viscosus sp. nov., two new members in the family Rhodospirillaceae isolated from the rhizosphere of Hypericum perforatum.</title>
        <authorList>
            <person name="Noviana Z."/>
        </authorList>
    </citation>
    <scope>NUCLEOTIDE SEQUENCE [LARGE SCALE GENOMIC DNA]</scope>
    <source>
        <strain evidence="3 4">R5913</strain>
    </source>
</reference>
<dbReference type="Proteomes" id="UP000326202">
    <property type="component" value="Chromosome"/>
</dbReference>
<dbReference type="OrthoDB" id="5825388at2"/>
<dbReference type="PANTHER" id="PTHR30373:SF8">
    <property type="entry name" value="BLL7265 PROTEIN"/>
    <property type="match status" value="1"/>
</dbReference>
<dbReference type="Gene3D" id="3.10.310.50">
    <property type="match status" value="1"/>
</dbReference>
<feature type="domain" description="TPM" evidence="2">
    <location>
        <begin position="97"/>
        <end position="180"/>
    </location>
</feature>
<keyword evidence="4" id="KW-1185">Reference proteome</keyword>
<feature type="transmembrane region" description="Helical" evidence="1">
    <location>
        <begin position="66"/>
        <end position="84"/>
    </location>
</feature>
<keyword evidence="1" id="KW-0812">Transmembrane</keyword>
<evidence type="ECO:0000259" key="2">
    <source>
        <dbReference type="Pfam" id="PF04536"/>
    </source>
</evidence>
<keyword evidence="1" id="KW-1133">Transmembrane helix</keyword>
<evidence type="ECO:0000256" key="1">
    <source>
        <dbReference type="SAM" id="Phobius"/>
    </source>
</evidence>
<dbReference type="PANTHER" id="PTHR30373">
    <property type="entry name" value="UPF0603 PROTEIN YGCG"/>
    <property type="match status" value="1"/>
</dbReference>
<evidence type="ECO:0000313" key="3">
    <source>
        <dbReference type="EMBL" id="QEX17409.1"/>
    </source>
</evidence>
<dbReference type="EMBL" id="CP042906">
    <property type="protein sequence ID" value="QEX17409.1"/>
    <property type="molecule type" value="Genomic_DNA"/>
</dbReference>
<keyword evidence="1" id="KW-0472">Membrane</keyword>
<proteinExistence type="predicted"/>
<protein>
    <submittedName>
        <fullName evidence="3">Membrane protein</fullName>
    </submittedName>
</protein>
<organism evidence="3 4">
    <name type="scientific">Hypericibacter terrae</name>
    <dbReference type="NCBI Taxonomy" id="2602015"/>
    <lineage>
        <taxon>Bacteria</taxon>
        <taxon>Pseudomonadati</taxon>
        <taxon>Pseudomonadota</taxon>
        <taxon>Alphaproteobacteria</taxon>
        <taxon>Rhodospirillales</taxon>
        <taxon>Dongiaceae</taxon>
        <taxon>Hypericibacter</taxon>
    </lineage>
</organism>
<evidence type="ECO:0000313" key="4">
    <source>
        <dbReference type="Proteomes" id="UP000326202"/>
    </source>
</evidence>
<dbReference type="InterPro" id="IPR007621">
    <property type="entry name" value="TPM_dom"/>
</dbReference>
<accession>A0A5J6MJ68</accession>
<dbReference type="KEGG" id="htq:FRZ44_27090"/>
<name>A0A5J6MJ68_9PROT</name>
<dbReference type="AlphaFoldDB" id="A0A5J6MJ68"/>
<feature type="transmembrane region" description="Helical" evidence="1">
    <location>
        <begin position="38"/>
        <end position="60"/>
    </location>
</feature>
<gene>
    <name evidence="3" type="ORF">FRZ44_27090</name>
</gene>
<dbReference type="Pfam" id="PF04536">
    <property type="entry name" value="TPM_phosphatase"/>
    <property type="match status" value="1"/>
</dbReference>